<sequence length="147" mass="16097">MPADAEEIDLAMARAIWEAGGLIVDVRTPEEYAAGHIPGAINVPVDRIAFHLERLPPGQVVTVCSMGNRARRGAERFARLGRPAMHLRGGTKAWAAAGYPLVTGPDPGEWRPLARRVLRRVTEVLRHATELATRWARRGGPRRRAAG</sequence>
<dbReference type="InterPro" id="IPR050229">
    <property type="entry name" value="GlpE_sulfurtransferase"/>
</dbReference>
<dbReference type="InterPro" id="IPR001763">
    <property type="entry name" value="Rhodanese-like_dom"/>
</dbReference>
<dbReference type="Gene3D" id="3.40.250.10">
    <property type="entry name" value="Rhodanese-like domain"/>
    <property type="match status" value="1"/>
</dbReference>
<dbReference type="EMBL" id="QTUC01000001">
    <property type="protein sequence ID" value="REF37376.1"/>
    <property type="molecule type" value="Genomic_DNA"/>
</dbReference>
<name>A0A3D9V7V9_THECX</name>
<proteinExistence type="predicted"/>
<dbReference type="PROSITE" id="PS00380">
    <property type="entry name" value="RHODANESE_1"/>
    <property type="match status" value="1"/>
</dbReference>
<dbReference type="InterPro" id="IPR036873">
    <property type="entry name" value="Rhodanese-like_dom_sf"/>
</dbReference>
<evidence type="ECO:0000313" key="3">
    <source>
        <dbReference type="Proteomes" id="UP000256485"/>
    </source>
</evidence>
<keyword evidence="3" id="KW-1185">Reference proteome</keyword>
<comment type="caution">
    <text evidence="2">The sequence shown here is derived from an EMBL/GenBank/DDBJ whole genome shotgun (WGS) entry which is preliminary data.</text>
</comment>
<gene>
    <name evidence="2" type="ORF">DFJ64_2820</name>
</gene>
<dbReference type="Pfam" id="PF00581">
    <property type="entry name" value="Rhodanese"/>
    <property type="match status" value="1"/>
</dbReference>
<dbReference type="PANTHER" id="PTHR43031">
    <property type="entry name" value="FAD-DEPENDENT OXIDOREDUCTASE"/>
    <property type="match status" value="1"/>
</dbReference>
<dbReference type="PROSITE" id="PS50206">
    <property type="entry name" value="RHODANESE_3"/>
    <property type="match status" value="1"/>
</dbReference>
<evidence type="ECO:0000313" key="2">
    <source>
        <dbReference type="EMBL" id="REF37376.1"/>
    </source>
</evidence>
<dbReference type="Proteomes" id="UP000256485">
    <property type="component" value="Unassembled WGS sequence"/>
</dbReference>
<feature type="domain" description="Rhodanese" evidence="1">
    <location>
        <begin position="19"/>
        <end position="103"/>
    </location>
</feature>
<dbReference type="SUPFAM" id="SSF52821">
    <property type="entry name" value="Rhodanese/Cell cycle control phosphatase"/>
    <property type="match status" value="1"/>
</dbReference>
<dbReference type="CDD" id="cd00158">
    <property type="entry name" value="RHOD"/>
    <property type="match status" value="1"/>
</dbReference>
<dbReference type="GO" id="GO:0004792">
    <property type="term" value="F:thiosulfate-cyanide sulfurtransferase activity"/>
    <property type="evidence" value="ECO:0007669"/>
    <property type="project" value="InterPro"/>
</dbReference>
<protein>
    <submittedName>
        <fullName evidence="2">Rhodanese-related sulfurtransferase</fullName>
    </submittedName>
</protein>
<reference evidence="2 3" key="1">
    <citation type="submission" date="2018-08" db="EMBL/GenBank/DDBJ databases">
        <title>Sequencing the genomes of 1000 actinobacteria strains.</title>
        <authorList>
            <person name="Klenk H.-P."/>
        </authorList>
    </citation>
    <scope>NUCLEOTIDE SEQUENCE [LARGE SCALE GENOMIC DNA]</scope>
    <source>
        <strain evidence="2 3">DSM 22891</strain>
    </source>
</reference>
<evidence type="ECO:0000259" key="1">
    <source>
        <dbReference type="PROSITE" id="PS50206"/>
    </source>
</evidence>
<dbReference type="SMART" id="SM00450">
    <property type="entry name" value="RHOD"/>
    <property type="match status" value="1"/>
</dbReference>
<keyword evidence="2" id="KW-0808">Transferase</keyword>
<dbReference type="PANTHER" id="PTHR43031:SF1">
    <property type="entry name" value="PYRIDINE NUCLEOTIDE-DISULPHIDE OXIDOREDUCTASE"/>
    <property type="match status" value="1"/>
</dbReference>
<dbReference type="RefSeq" id="WP_170152617.1">
    <property type="nucleotide sequence ID" value="NZ_QTUC01000001.1"/>
</dbReference>
<dbReference type="InterPro" id="IPR001307">
    <property type="entry name" value="Thiosulphate_STrfase_CS"/>
</dbReference>
<organism evidence="2 3">
    <name type="scientific">Thermasporomyces composti</name>
    <dbReference type="NCBI Taxonomy" id="696763"/>
    <lineage>
        <taxon>Bacteria</taxon>
        <taxon>Bacillati</taxon>
        <taxon>Actinomycetota</taxon>
        <taxon>Actinomycetes</taxon>
        <taxon>Propionibacteriales</taxon>
        <taxon>Nocardioidaceae</taxon>
        <taxon>Thermasporomyces</taxon>
    </lineage>
</organism>
<accession>A0A3D9V7V9</accession>
<dbReference type="AlphaFoldDB" id="A0A3D9V7V9"/>